<evidence type="ECO:0000313" key="2">
    <source>
        <dbReference type="EMBL" id="AKJ70351.2"/>
    </source>
</evidence>
<proteinExistence type="predicted"/>
<reference evidence="3" key="1">
    <citation type="submission" date="2015-06" db="EMBL/GenBank/DDBJ databases">
        <authorList>
            <person name="Lim Y.L."/>
            <person name="Ee R."/>
            <person name="Yong D."/>
            <person name="How K.Y."/>
            <person name="Yin W.F."/>
            <person name="Chan K.G."/>
        </authorList>
    </citation>
    <scope>NUCLEOTIDE SEQUENCE [LARGE SCALE GENOMIC DNA]</scope>
    <source>
        <strain evidence="3">DSM 25325</strain>
    </source>
</reference>
<evidence type="ECO:0000313" key="3">
    <source>
        <dbReference type="Proteomes" id="UP000036700"/>
    </source>
</evidence>
<dbReference type="EMBL" id="CP011568">
    <property type="protein sequence ID" value="AKJ70351.2"/>
    <property type="molecule type" value="Genomic_DNA"/>
</dbReference>
<organism evidence="2 3">
    <name type="scientific">Pandoraea thiooxydans</name>
    <dbReference type="NCBI Taxonomy" id="445709"/>
    <lineage>
        <taxon>Bacteria</taxon>
        <taxon>Pseudomonadati</taxon>
        <taxon>Pseudomonadota</taxon>
        <taxon>Betaproteobacteria</taxon>
        <taxon>Burkholderiales</taxon>
        <taxon>Burkholderiaceae</taxon>
        <taxon>Pandoraea</taxon>
    </lineage>
</organism>
<dbReference type="RefSeq" id="WP_052892589.1">
    <property type="nucleotide sequence ID" value="NZ_CP011568.3"/>
</dbReference>
<dbReference type="InterPro" id="IPR036390">
    <property type="entry name" value="WH_DNA-bd_sf"/>
</dbReference>
<dbReference type="Gene3D" id="1.10.10.10">
    <property type="entry name" value="Winged helix-like DNA-binding domain superfamily/Winged helix DNA-binding domain"/>
    <property type="match status" value="1"/>
</dbReference>
<dbReference type="InterPro" id="IPR000835">
    <property type="entry name" value="HTH_MarR-typ"/>
</dbReference>
<evidence type="ECO:0000259" key="1">
    <source>
        <dbReference type="Pfam" id="PF13463"/>
    </source>
</evidence>
<gene>
    <name evidence="2" type="ORF">ABW99_04105</name>
</gene>
<dbReference type="GO" id="GO:0003700">
    <property type="term" value="F:DNA-binding transcription factor activity"/>
    <property type="evidence" value="ECO:0007669"/>
    <property type="project" value="InterPro"/>
</dbReference>
<dbReference type="Pfam" id="PF13463">
    <property type="entry name" value="HTH_27"/>
    <property type="match status" value="1"/>
</dbReference>
<feature type="domain" description="HTH marR-type" evidence="1">
    <location>
        <begin position="62"/>
        <end position="128"/>
    </location>
</feature>
<dbReference type="AlphaFoldDB" id="A0A0G3EZZ4"/>
<dbReference type="InterPro" id="IPR036388">
    <property type="entry name" value="WH-like_DNA-bd_sf"/>
</dbReference>
<protein>
    <submittedName>
        <fullName evidence="2">ABC transporter substrate-binding protein</fullName>
    </submittedName>
</protein>
<keyword evidence="3" id="KW-1185">Reference proteome</keyword>
<dbReference type="STRING" id="445709.ABW99_04105"/>
<dbReference type="SUPFAM" id="SSF46785">
    <property type="entry name" value="Winged helix' DNA-binding domain"/>
    <property type="match status" value="1"/>
</dbReference>
<name>A0A0G3EZZ4_9BURK</name>
<dbReference type="Proteomes" id="UP000036700">
    <property type="component" value="Chromosome"/>
</dbReference>
<accession>A0A0G3EZZ4</accession>
<sequence length="185" mass="20628">MPNTSAAKKTKSAAQAAPHHWHLATDAPSTALTDFEYALMRTQEAFVRWQSACLAAVAGIELNGQDNALLHVICMHGRPKMIKELMQVTNRQDLANVQYGLRKLMKAGLVSKSGAGRVGVYYAATEQGTEVCEAYAALRREVLQQEVGRLSRTQELLQQAAHHLQQLEKCYESAAREALTFYRRR</sequence>
<dbReference type="OrthoDB" id="6622112at2"/>
<dbReference type="KEGG" id="ptx:ABW99_04105"/>